<organism evidence="1 2">
    <name type="scientific">Nephila pilipes</name>
    <name type="common">Giant wood spider</name>
    <name type="synonym">Nephila maculata</name>
    <dbReference type="NCBI Taxonomy" id="299642"/>
    <lineage>
        <taxon>Eukaryota</taxon>
        <taxon>Metazoa</taxon>
        <taxon>Ecdysozoa</taxon>
        <taxon>Arthropoda</taxon>
        <taxon>Chelicerata</taxon>
        <taxon>Arachnida</taxon>
        <taxon>Araneae</taxon>
        <taxon>Araneomorphae</taxon>
        <taxon>Entelegynae</taxon>
        <taxon>Araneoidea</taxon>
        <taxon>Nephilidae</taxon>
        <taxon>Nephila</taxon>
    </lineage>
</organism>
<name>A0A8X6UC63_NEPPI</name>
<gene>
    <name evidence="1" type="ORF">NPIL_441911</name>
</gene>
<accession>A0A8X6UC63</accession>
<comment type="caution">
    <text evidence="1">The sequence shown here is derived from an EMBL/GenBank/DDBJ whole genome shotgun (WGS) entry which is preliminary data.</text>
</comment>
<keyword evidence="2" id="KW-1185">Reference proteome</keyword>
<protein>
    <submittedName>
        <fullName evidence="1">Uncharacterized protein</fullName>
    </submittedName>
</protein>
<dbReference type="EMBL" id="BMAW01076084">
    <property type="protein sequence ID" value="GFT99793.1"/>
    <property type="molecule type" value="Genomic_DNA"/>
</dbReference>
<proteinExistence type="predicted"/>
<sequence>MSQTFSFSKRSWETDRQVSTKVPTEHVNCCVHCGSGAILLAMTPPTMMPCCREVWYSAVKVGLEVSRGHRQIRNLWQSLLKQKRDSSENITSYLSAILVTLSQHHR</sequence>
<dbReference type="AlphaFoldDB" id="A0A8X6UC63"/>
<dbReference type="Proteomes" id="UP000887013">
    <property type="component" value="Unassembled WGS sequence"/>
</dbReference>
<evidence type="ECO:0000313" key="2">
    <source>
        <dbReference type="Proteomes" id="UP000887013"/>
    </source>
</evidence>
<evidence type="ECO:0000313" key="1">
    <source>
        <dbReference type="EMBL" id="GFT99793.1"/>
    </source>
</evidence>
<reference evidence="1" key="1">
    <citation type="submission" date="2020-08" db="EMBL/GenBank/DDBJ databases">
        <title>Multicomponent nature underlies the extraordinary mechanical properties of spider dragline silk.</title>
        <authorList>
            <person name="Kono N."/>
            <person name="Nakamura H."/>
            <person name="Mori M."/>
            <person name="Yoshida Y."/>
            <person name="Ohtoshi R."/>
            <person name="Malay A.D."/>
            <person name="Moran D.A.P."/>
            <person name="Tomita M."/>
            <person name="Numata K."/>
            <person name="Arakawa K."/>
        </authorList>
    </citation>
    <scope>NUCLEOTIDE SEQUENCE</scope>
</reference>